<name>A0ABQ5DWZ5_9ASTR</name>
<protein>
    <submittedName>
        <fullName evidence="1">Uncharacterized protein</fullName>
    </submittedName>
</protein>
<evidence type="ECO:0000313" key="1">
    <source>
        <dbReference type="EMBL" id="GJT43432.1"/>
    </source>
</evidence>
<evidence type="ECO:0000313" key="2">
    <source>
        <dbReference type="Proteomes" id="UP001151760"/>
    </source>
</evidence>
<organism evidence="1 2">
    <name type="scientific">Tanacetum coccineum</name>
    <dbReference type="NCBI Taxonomy" id="301880"/>
    <lineage>
        <taxon>Eukaryota</taxon>
        <taxon>Viridiplantae</taxon>
        <taxon>Streptophyta</taxon>
        <taxon>Embryophyta</taxon>
        <taxon>Tracheophyta</taxon>
        <taxon>Spermatophyta</taxon>
        <taxon>Magnoliopsida</taxon>
        <taxon>eudicotyledons</taxon>
        <taxon>Gunneridae</taxon>
        <taxon>Pentapetalae</taxon>
        <taxon>asterids</taxon>
        <taxon>campanulids</taxon>
        <taxon>Asterales</taxon>
        <taxon>Asteraceae</taxon>
        <taxon>Asteroideae</taxon>
        <taxon>Anthemideae</taxon>
        <taxon>Anthemidinae</taxon>
        <taxon>Tanacetum</taxon>
    </lineage>
</organism>
<keyword evidence="2" id="KW-1185">Reference proteome</keyword>
<reference evidence="1" key="2">
    <citation type="submission" date="2022-01" db="EMBL/GenBank/DDBJ databases">
        <authorList>
            <person name="Yamashiro T."/>
            <person name="Shiraishi A."/>
            <person name="Satake H."/>
            <person name="Nakayama K."/>
        </authorList>
    </citation>
    <scope>NUCLEOTIDE SEQUENCE</scope>
</reference>
<proteinExistence type="predicted"/>
<gene>
    <name evidence="1" type="ORF">Tco_0952147</name>
</gene>
<reference evidence="1" key="1">
    <citation type="journal article" date="2022" name="Int. J. Mol. Sci.">
        <title>Draft Genome of Tanacetum Coccineum: Genomic Comparison of Closely Related Tanacetum-Family Plants.</title>
        <authorList>
            <person name="Yamashiro T."/>
            <person name="Shiraishi A."/>
            <person name="Nakayama K."/>
            <person name="Satake H."/>
        </authorList>
    </citation>
    <scope>NUCLEOTIDE SEQUENCE</scope>
</reference>
<sequence>MKKRVSIRSIESACELGVQGLRALVFVYGSTVCVTSHSTSRSRPTIRPPVAPSVSGVYFSKEKGHGQRDLGKVFDNNLSLESSIARENFYLFLTVVGLTESFEFTSKLWPLTTSIPLLEFMSLNNAF</sequence>
<dbReference type="EMBL" id="BQNB010015729">
    <property type="protein sequence ID" value="GJT43432.1"/>
    <property type="molecule type" value="Genomic_DNA"/>
</dbReference>
<dbReference type="Proteomes" id="UP001151760">
    <property type="component" value="Unassembled WGS sequence"/>
</dbReference>
<comment type="caution">
    <text evidence="1">The sequence shown here is derived from an EMBL/GenBank/DDBJ whole genome shotgun (WGS) entry which is preliminary data.</text>
</comment>
<accession>A0ABQ5DWZ5</accession>